<feature type="transmembrane region" description="Helical" evidence="5">
    <location>
        <begin position="21"/>
        <end position="39"/>
    </location>
</feature>
<reference evidence="7" key="1">
    <citation type="journal article" date="2020" name="mSystems">
        <title>Genome- and Community-Level Interaction Insights into Carbon Utilization and Element Cycling Functions of Hydrothermarchaeota in Hydrothermal Sediment.</title>
        <authorList>
            <person name="Zhou Z."/>
            <person name="Liu Y."/>
            <person name="Xu W."/>
            <person name="Pan J."/>
            <person name="Luo Z.H."/>
            <person name="Li M."/>
        </authorList>
    </citation>
    <scope>NUCLEOTIDE SEQUENCE [LARGE SCALE GENOMIC DNA]</scope>
    <source>
        <strain evidence="7">SpSt-697</strain>
    </source>
</reference>
<organism evidence="7">
    <name type="scientific">candidate division WOR-3 bacterium</name>
    <dbReference type="NCBI Taxonomy" id="2052148"/>
    <lineage>
        <taxon>Bacteria</taxon>
        <taxon>Bacteria division WOR-3</taxon>
    </lineage>
</organism>
<dbReference type="AlphaFoldDB" id="A0A7V3ZTX5"/>
<dbReference type="Pfam" id="PF04893">
    <property type="entry name" value="Yip1"/>
    <property type="match status" value="1"/>
</dbReference>
<keyword evidence="4 5" id="KW-0472">Membrane</keyword>
<comment type="subcellular location">
    <subcellularLocation>
        <location evidence="1">Membrane</location>
        <topology evidence="1">Multi-pass membrane protein</topology>
    </subcellularLocation>
</comment>
<protein>
    <recommendedName>
        <fullName evidence="6">Yip1 domain-containing protein</fullName>
    </recommendedName>
</protein>
<evidence type="ECO:0000259" key="6">
    <source>
        <dbReference type="Pfam" id="PF04893"/>
    </source>
</evidence>
<feature type="transmembrane region" description="Helical" evidence="5">
    <location>
        <begin position="158"/>
        <end position="181"/>
    </location>
</feature>
<evidence type="ECO:0000313" key="7">
    <source>
        <dbReference type="EMBL" id="HGK63038.1"/>
    </source>
</evidence>
<feature type="domain" description="Yip1" evidence="6">
    <location>
        <begin position="4"/>
        <end position="204"/>
    </location>
</feature>
<evidence type="ECO:0000256" key="4">
    <source>
        <dbReference type="ARBA" id="ARBA00023136"/>
    </source>
</evidence>
<keyword evidence="3 5" id="KW-1133">Transmembrane helix</keyword>
<feature type="transmembrane region" description="Helical" evidence="5">
    <location>
        <begin position="193"/>
        <end position="211"/>
    </location>
</feature>
<keyword evidence="2 5" id="KW-0812">Transmembrane</keyword>
<dbReference type="InterPro" id="IPR006977">
    <property type="entry name" value="Yip1_dom"/>
</dbReference>
<dbReference type="GO" id="GO:0016020">
    <property type="term" value="C:membrane"/>
    <property type="evidence" value="ECO:0007669"/>
    <property type="project" value="UniProtKB-SubCell"/>
</dbReference>
<sequence>MILDIFLSPRNYFLRLKETPFFVIPLIIILLFAAIQAYVANRYTDVSQIIKRMEERGAPPEQIERVEEFFKKPTRLIISLVSALIVTFIFLLIITLIFNFSLSLLGIEGNFKKTFAIVCGASLVSAFGSLVRSLIIILRRSPFVTTSLALISPKEKGLLFPFLSRFDFFIIWQMILVAFGLKIVFDIKGNKTYYLVFGIWLCWIVISTFLFRGPQRF</sequence>
<feature type="transmembrane region" description="Helical" evidence="5">
    <location>
        <begin position="114"/>
        <end position="138"/>
    </location>
</feature>
<evidence type="ECO:0000256" key="5">
    <source>
        <dbReference type="SAM" id="Phobius"/>
    </source>
</evidence>
<evidence type="ECO:0000256" key="1">
    <source>
        <dbReference type="ARBA" id="ARBA00004141"/>
    </source>
</evidence>
<name>A0A7V3ZTX5_UNCW3</name>
<evidence type="ECO:0000256" key="3">
    <source>
        <dbReference type="ARBA" id="ARBA00022989"/>
    </source>
</evidence>
<evidence type="ECO:0000256" key="2">
    <source>
        <dbReference type="ARBA" id="ARBA00022692"/>
    </source>
</evidence>
<comment type="caution">
    <text evidence="7">The sequence shown here is derived from an EMBL/GenBank/DDBJ whole genome shotgun (WGS) entry which is preliminary data.</text>
</comment>
<gene>
    <name evidence="7" type="ORF">ENU74_00325</name>
</gene>
<feature type="transmembrane region" description="Helical" evidence="5">
    <location>
        <begin position="76"/>
        <end position="102"/>
    </location>
</feature>
<proteinExistence type="predicted"/>
<dbReference type="EMBL" id="DTDR01000009">
    <property type="protein sequence ID" value="HGK63038.1"/>
    <property type="molecule type" value="Genomic_DNA"/>
</dbReference>
<accession>A0A7V3ZTX5</accession>